<sequence>MKPDHLSPSLAVPTMSRRTMVAAIPATALLAACGAPSSGGLGDDSFASNDASTDTIDHSAWDALLKQYVVKGQNGVNLVEYEKLKTEAGDTLASYLQAMQAVAIDDYGRDEQFAFWVNLYNAATVDVILKNLPLDSIRDIGLLRSGPWKDDAVTVAGRTLSLDNIEHDILRPEWQDPRIHYAVNCASIGCPNLAAEAYTADKLEEMLEAAAVDYVNHPRGFGGQPGQLIASSIYDWYQVDWGSPQGVLDHARTYARGPTMELLDGAETIDGYDYDWSLNDA</sequence>
<protein>
    <submittedName>
        <fullName evidence="2">DUF547 domain-containing protein</fullName>
    </submittedName>
</protein>
<gene>
    <name evidence="2" type="ORF">IB285_10755</name>
</gene>
<evidence type="ECO:0000313" key="3">
    <source>
        <dbReference type="Proteomes" id="UP000635384"/>
    </source>
</evidence>
<dbReference type="PROSITE" id="PS51257">
    <property type="entry name" value="PROKAR_LIPOPROTEIN"/>
    <property type="match status" value="1"/>
</dbReference>
<keyword evidence="3" id="KW-1185">Reference proteome</keyword>
<dbReference type="Pfam" id="PF04784">
    <property type="entry name" value="DUF547"/>
    <property type="match status" value="1"/>
</dbReference>
<proteinExistence type="predicted"/>
<name>A0ABR8KTH9_9SPHN</name>
<accession>A0ABR8KTH9</accession>
<evidence type="ECO:0000259" key="1">
    <source>
        <dbReference type="Pfam" id="PF04784"/>
    </source>
</evidence>
<dbReference type="Proteomes" id="UP000635384">
    <property type="component" value="Unassembled WGS sequence"/>
</dbReference>
<dbReference type="PANTHER" id="PTHR46361">
    <property type="entry name" value="ELECTRON CARRIER/ PROTEIN DISULFIDE OXIDOREDUCTASE"/>
    <property type="match status" value="1"/>
</dbReference>
<dbReference type="PANTHER" id="PTHR46361:SF3">
    <property type="entry name" value="ELECTRON CARRIER_ PROTEIN DISULFIDE OXIDOREDUCTASE"/>
    <property type="match status" value="1"/>
</dbReference>
<dbReference type="InterPro" id="IPR006869">
    <property type="entry name" value="DUF547"/>
</dbReference>
<comment type="caution">
    <text evidence="2">The sequence shown here is derived from an EMBL/GenBank/DDBJ whole genome shotgun (WGS) entry which is preliminary data.</text>
</comment>
<organism evidence="2 3">
    <name type="scientific">Erythrobacter rubeus</name>
    <dbReference type="NCBI Taxonomy" id="2760803"/>
    <lineage>
        <taxon>Bacteria</taxon>
        <taxon>Pseudomonadati</taxon>
        <taxon>Pseudomonadota</taxon>
        <taxon>Alphaproteobacteria</taxon>
        <taxon>Sphingomonadales</taxon>
        <taxon>Erythrobacteraceae</taxon>
        <taxon>Erythrobacter/Porphyrobacter group</taxon>
        <taxon>Erythrobacter</taxon>
    </lineage>
</organism>
<reference evidence="2 3" key="1">
    <citation type="submission" date="2020-09" db="EMBL/GenBank/DDBJ databases">
        <authorList>
            <person name="Yoon J.-W."/>
        </authorList>
    </citation>
    <scope>NUCLEOTIDE SEQUENCE [LARGE SCALE GENOMIC DNA]</scope>
    <source>
        <strain evidence="2 3">KMU-140</strain>
    </source>
</reference>
<dbReference type="RefSeq" id="WP_190788177.1">
    <property type="nucleotide sequence ID" value="NZ_JACXLC010000001.1"/>
</dbReference>
<dbReference type="EMBL" id="JACXLC010000001">
    <property type="protein sequence ID" value="MBD2842737.1"/>
    <property type="molecule type" value="Genomic_DNA"/>
</dbReference>
<feature type="domain" description="DUF547" evidence="1">
    <location>
        <begin position="106"/>
        <end position="215"/>
    </location>
</feature>
<evidence type="ECO:0000313" key="2">
    <source>
        <dbReference type="EMBL" id="MBD2842737.1"/>
    </source>
</evidence>